<evidence type="ECO:0000313" key="1">
    <source>
        <dbReference type="EMBL" id="AEI88857.1"/>
    </source>
</evidence>
<dbReference type="HOGENOM" id="CLU_3236095_0_0_5"/>
<dbReference type="STRING" id="696127.midi_00553"/>
<reference evidence="1 2" key="1">
    <citation type="journal article" date="2011" name="Mol. Biol. Evol.">
        <title>Phylogenomic evidence for the presence of a flagellum and cbb3 oxidase in the free-living mitochondrial ancestor.</title>
        <authorList>
            <person name="Sassera D."/>
            <person name="Lo N."/>
            <person name="Epis S."/>
            <person name="D'Auria G."/>
            <person name="Montagna M."/>
            <person name="Comandatore F."/>
            <person name="Horner D."/>
            <person name="Pereto J."/>
            <person name="Luciano A.M."/>
            <person name="Franciosi F."/>
            <person name="Ferri E."/>
            <person name="Crotti E."/>
            <person name="Bazzocchi C."/>
            <person name="Daffonchio D."/>
            <person name="Sacchi L."/>
            <person name="Moya A."/>
            <person name="Latorre A."/>
            <person name="Bandi C."/>
        </authorList>
    </citation>
    <scope>NUCLEOTIDE SEQUENCE [LARGE SCALE GENOMIC DNA]</scope>
    <source>
        <strain evidence="1 2">IricVA</strain>
    </source>
</reference>
<dbReference type="EMBL" id="CP002130">
    <property type="protein sequence ID" value="AEI88857.1"/>
    <property type="molecule type" value="Genomic_DNA"/>
</dbReference>
<keyword evidence="2" id="KW-1185">Reference proteome</keyword>
<proteinExistence type="predicted"/>
<dbReference type="AlphaFoldDB" id="F7XW08"/>
<dbReference type="RefSeq" id="WP_013951069.1">
    <property type="nucleotide sequence ID" value="NC_015722.1"/>
</dbReference>
<organism evidence="1 2">
    <name type="scientific">Midichloria mitochondrii (strain IricVA)</name>
    <dbReference type="NCBI Taxonomy" id="696127"/>
    <lineage>
        <taxon>Bacteria</taxon>
        <taxon>Pseudomonadati</taxon>
        <taxon>Pseudomonadota</taxon>
        <taxon>Alphaproteobacteria</taxon>
        <taxon>Rickettsiales</taxon>
        <taxon>Candidatus Midichloriaceae</taxon>
        <taxon>Candidatus Midichloria</taxon>
    </lineage>
</organism>
<gene>
    <name evidence="1" type="ordered locus">midi_00553</name>
</gene>
<dbReference type="Proteomes" id="UP000006639">
    <property type="component" value="Chromosome"/>
</dbReference>
<protein>
    <submittedName>
        <fullName evidence="1">Uncharacterized protein</fullName>
    </submittedName>
</protein>
<name>F7XW08_MIDMI</name>
<dbReference type="KEGG" id="mmn:midi_00553"/>
<sequence>MYRGTSDQEKAAIIAEQVNELVRLLEDEIITKANIYFSDYLIK</sequence>
<evidence type="ECO:0000313" key="2">
    <source>
        <dbReference type="Proteomes" id="UP000006639"/>
    </source>
</evidence>
<accession>F7XW08</accession>